<evidence type="ECO:0000256" key="1">
    <source>
        <dbReference type="SAM" id="Phobius"/>
    </source>
</evidence>
<feature type="transmembrane region" description="Helical" evidence="1">
    <location>
        <begin position="39"/>
        <end position="60"/>
    </location>
</feature>
<keyword evidence="1" id="KW-1133">Transmembrane helix</keyword>
<keyword evidence="3" id="KW-1185">Reference proteome</keyword>
<accession>A0A565C5Q2</accession>
<keyword evidence="1" id="KW-0472">Membrane</keyword>
<dbReference type="Proteomes" id="UP000489600">
    <property type="component" value="Unassembled WGS sequence"/>
</dbReference>
<reference evidence="2" key="1">
    <citation type="submission" date="2019-07" db="EMBL/GenBank/DDBJ databases">
        <authorList>
            <person name="Dittberner H."/>
        </authorList>
    </citation>
    <scope>NUCLEOTIDE SEQUENCE [LARGE SCALE GENOMIC DNA]</scope>
</reference>
<dbReference type="EMBL" id="CABITT030000006">
    <property type="protein sequence ID" value="VVB08986.1"/>
    <property type="molecule type" value="Genomic_DNA"/>
</dbReference>
<evidence type="ECO:0000313" key="2">
    <source>
        <dbReference type="EMBL" id="VVB08986.1"/>
    </source>
</evidence>
<dbReference type="AlphaFoldDB" id="A0A565C5Q2"/>
<feature type="transmembrane region" description="Helical" evidence="1">
    <location>
        <begin position="120"/>
        <end position="138"/>
    </location>
</feature>
<name>A0A565C5Q2_9BRAS</name>
<keyword evidence="1" id="KW-0812">Transmembrane</keyword>
<sequence length="205" mass="22680">MRIGLAKPIHGIYEQLSVLSCVETISVLVKISLTTFDRVSSLVIVFSKVLVFVLSNSFLGGKSFIARRKMCKRSGQAKDEISVLLQSPFAVSLWELTPILVKADSLSSLKLMLQDQNTAYRAYAISIIVVGTLIPKAVHIAGVISGLETLDVLSDPQVLISFINLEGFTIELEDWFFEISFLSFSPLTISFFSIPLEYCKSCFIS</sequence>
<evidence type="ECO:0000313" key="3">
    <source>
        <dbReference type="Proteomes" id="UP000489600"/>
    </source>
</evidence>
<organism evidence="2 3">
    <name type="scientific">Arabis nemorensis</name>
    <dbReference type="NCBI Taxonomy" id="586526"/>
    <lineage>
        <taxon>Eukaryota</taxon>
        <taxon>Viridiplantae</taxon>
        <taxon>Streptophyta</taxon>
        <taxon>Embryophyta</taxon>
        <taxon>Tracheophyta</taxon>
        <taxon>Spermatophyta</taxon>
        <taxon>Magnoliopsida</taxon>
        <taxon>eudicotyledons</taxon>
        <taxon>Gunneridae</taxon>
        <taxon>Pentapetalae</taxon>
        <taxon>rosids</taxon>
        <taxon>malvids</taxon>
        <taxon>Brassicales</taxon>
        <taxon>Brassicaceae</taxon>
        <taxon>Arabideae</taxon>
        <taxon>Arabis</taxon>
    </lineage>
</organism>
<proteinExistence type="predicted"/>
<comment type="caution">
    <text evidence="2">The sequence shown here is derived from an EMBL/GenBank/DDBJ whole genome shotgun (WGS) entry which is preliminary data.</text>
</comment>
<protein>
    <submittedName>
        <fullName evidence="2">Uncharacterized protein</fullName>
    </submittedName>
</protein>
<gene>
    <name evidence="2" type="ORF">ANE_LOCUS19430</name>
</gene>